<dbReference type="InterPro" id="IPR056284">
    <property type="entry name" value="AIR9-like_A9"/>
</dbReference>
<reference evidence="5" key="2">
    <citation type="submission" date="2025-08" db="UniProtKB">
        <authorList>
            <consortium name="RefSeq"/>
        </authorList>
    </citation>
    <scope>IDENTIFICATION</scope>
    <source>
        <tissue evidence="5">Young leaves</tissue>
    </source>
</reference>
<accession>A0A8B7BGL9</accession>
<dbReference type="Pfam" id="PF23080">
    <property type="entry name" value="DUF7046"/>
    <property type="match status" value="1"/>
</dbReference>
<evidence type="ECO:0000259" key="3">
    <source>
        <dbReference type="Pfam" id="PF23197"/>
    </source>
</evidence>
<dbReference type="AlphaFoldDB" id="A0A8B7BGL9"/>
<dbReference type="Proteomes" id="UP000228380">
    <property type="component" value="Chromosome 11"/>
</dbReference>
<dbReference type="Pfam" id="PF23197">
    <property type="entry name" value="IG_AIR9"/>
    <property type="match status" value="1"/>
</dbReference>
<gene>
    <name evidence="5" type="primary">LOC103696460</name>
</gene>
<evidence type="ECO:0000313" key="5">
    <source>
        <dbReference type="RefSeq" id="XP_008776322.1"/>
    </source>
</evidence>
<feature type="compositionally biased region" description="Acidic residues" evidence="1">
    <location>
        <begin position="1"/>
        <end position="19"/>
    </location>
</feature>
<feature type="region of interest" description="Disordered" evidence="1">
    <location>
        <begin position="1"/>
        <end position="21"/>
    </location>
</feature>
<dbReference type="GO" id="GO:0005886">
    <property type="term" value="C:plasma membrane"/>
    <property type="evidence" value="ECO:0007669"/>
    <property type="project" value="TreeGrafter"/>
</dbReference>
<dbReference type="PANTHER" id="PTHR31149:SF10">
    <property type="entry name" value="OS05G0100900 PROTEIN"/>
    <property type="match status" value="1"/>
</dbReference>
<evidence type="ECO:0000259" key="2">
    <source>
        <dbReference type="Pfam" id="PF23080"/>
    </source>
</evidence>
<keyword evidence="4" id="KW-1185">Reference proteome</keyword>
<dbReference type="OrthoDB" id="663066at2759"/>
<organism evidence="4 5">
    <name type="scientific">Phoenix dactylifera</name>
    <name type="common">Date palm</name>
    <dbReference type="NCBI Taxonomy" id="42345"/>
    <lineage>
        <taxon>Eukaryota</taxon>
        <taxon>Viridiplantae</taxon>
        <taxon>Streptophyta</taxon>
        <taxon>Embryophyta</taxon>
        <taxon>Tracheophyta</taxon>
        <taxon>Spermatophyta</taxon>
        <taxon>Magnoliopsida</taxon>
        <taxon>Liliopsida</taxon>
        <taxon>Arecaceae</taxon>
        <taxon>Coryphoideae</taxon>
        <taxon>Phoeniceae</taxon>
        <taxon>Phoenix</taxon>
    </lineage>
</organism>
<proteinExistence type="predicted"/>
<name>A0A8B7BGL9_PHODC</name>
<dbReference type="GeneID" id="103696460"/>
<dbReference type="PANTHER" id="PTHR31149">
    <property type="entry name" value="EXPRESSED PROTEIN"/>
    <property type="match status" value="1"/>
</dbReference>
<feature type="domain" description="AIR9-like A9" evidence="3">
    <location>
        <begin position="38"/>
        <end position="120"/>
    </location>
</feature>
<dbReference type="Gene3D" id="2.60.40.2700">
    <property type="match status" value="1"/>
</dbReference>
<feature type="domain" description="DUF7046" evidence="2">
    <location>
        <begin position="159"/>
        <end position="246"/>
    </location>
</feature>
<dbReference type="KEGG" id="pda:103696460"/>
<evidence type="ECO:0000256" key="1">
    <source>
        <dbReference type="SAM" id="MobiDB-lite"/>
    </source>
</evidence>
<protein>
    <submittedName>
        <fullName evidence="5">Uncharacterized protein LOC103696460 isoform X1</fullName>
    </submittedName>
</protein>
<evidence type="ECO:0000313" key="4">
    <source>
        <dbReference type="Proteomes" id="UP000228380"/>
    </source>
</evidence>
<reference evidence="4" key="1">
    <citation type="journal article" date="2019" name="Nat. Commun.">
        <title>Genome-wide association mapping of date palm fruit traits.</title>
        <authorList>
            <person name="Hazzouri K.M."/>
            <person name="Gros-Balthazard M."/>
            <person name="Flowers J.M."/>
            <person name="Copetti D."/>
            <person name="Lemansour A."/>
            <person name="Lebrun M."/>
            <person name="Masmoudi K."/>
            <person name="Ferrand S."/>
            <person name="Dhar M.I."/>
            <person name="Fresquez Z.A."/>
            <person name="Rosas U."/>
            <person name="Zhang J."/>
            <person name="Talag J."/>
            <person name="Lee S."/>
            <person name="Kudrna D."/>
            <person name="Powell R.F."/>
            <person name="Leitch I.J."/>
            <person name="Krueger R.R."/>
            <person name="Wing R.A."/>
            <person name="Amiri K.M.A."/>
            <person name="Purugganan M.D."/>
        </authorList>
    </citation>
    <scope>NUCLEOTIDE SEQUENCE [LARGE SCALE GENOMIC DNA]</scope>
    <source>
        <strain evidence="4">cv. Khalas</strain>
    </source>
</reference>
<dbReference type="RefSeq" id="XP_008776322.1">
    <property type="nucleotide sequence ID" value="XM_008778100.4"/>
</dbReference>
<sequence>MDELDPCDSDAEGSELSDSFDDRQLTAAEVEGDPVPAVEGLSISGEARPGRFLQVCGWAINGTTRCDFAWARCSESGNFSYIEGENKATYLVTADDVDSYLAIEVIPVGNGEQMGEPVRIFANEHRKISCDPEMQEQIERNFFIGHSSFDVFLSVGCNNTWVTVKLVIEREGFSIKNNRSPRISVEEKFSPSIAITISNGHSSGFLIHCTEGSESLFLATESSLLRDVIVLTMRLFTVRAVKKQEQRSIKAVKKRRRMKRCLFF</sequence>
<dbReference type="InterPro" id="IPR055474">
    <property type="entry name" value="DUF7046"/>
</dbReference>